<reference evidence="1" key="1">
    <citation type="submission" date="2020-03" db="EMBL/GenBank/DDBJ databases">
        <title>The deep terrestrial virosphere.</title>
        <authorList>
            <person name="Holmfeldt K."/>
            <person name="Nilsson E."/>
            <person name="Simone D."/>
            <person name="Lopez-Fernandez M."/>
            <person name="Wu X."/>
            <person name="de Brujin I."/>
            <person name="Lundin D."/>
            <person name="Andersson A."/>
            <person name="Bertilsson S."/>
            <person name="Dopson M."/>
        </authorList>
    </citation>
    <scope>NUCLEOTIDE SEQUENCE</scope>
    <source>
        <strain evidence="1">MM415B05099</strain>
    </source>
</reference>
<organism evidence="1">
    <name type="scientific">viral metagenome</name>
    <dbReference type="NCBI Taxonomy" id="1070528"/>
    <lineage>
        <taxon>unclassified sequences</taxon>
        <taxon>metagenomes</taxon>
        <taxon>organismal metagenomes</taxon>
    </lineage>
</organism>
<dbReference type="EMBL" id="MT143352">
    <property type="protein sequence ID" value="QJA95886.1"/>
    <property type="molecule type" value="Genomic_DNA"/>
</dbReference>
<accession>A0A6M3LKN8</accession>
<protein>
    <submittedName>
        <fullName evidence="1">Uncharacterized protein</fullName>
    </submittedName>
</protein>
<sequence length="84" mass="10113">MGGETKRAYLNNILSEMRTLQRWIDHYFEMLMEYRKLRRELEIEEQIEFMARGGVSEDEYLKLRSAMEQKYLDTIKEKGGKASE</sequence>
<proteinExistence type="predicted"/>
<gene>
    <name evidence="1" type="ORF">MM415B05099_0008</name>
</gene>
<name>A0A6M3LKN8_9ZZZZ</name>
<evidence type="ECO:0000313" key="1">
    <source>
        <dbReference type="EMBL" id="QJA95886.1"/>
    </source>
</evidence>
<dbReference type="AlphaFoldDB" id="A0A6M3LKN8"/>